<evidence type="ECO:0000256" key="3">
    <source>
        <dbReference type="SAM" id="MobiDB-lite"/>
    </source>
</evidence>
<dbReference type="InterPro" id="IPR050447">
    <property type="entry name" value="Erg6_SMT_methyltransf"/>
</dbReference>
<dbReference type="STRING" id="400727.A0A2T7PVX7"/>
<comment type="caution">
    <text evidence="5">The sequence shown here is derived from an EMBL/GenBank/DDBJ whole genome shotgun (WGS) entry which is preliminary data.</text>
</comment>
<dbReference type="InterPro" id="IPR029063">
    <property type="entry name" value="SAM-dependent_MTases_sf"/>
</dbReference>
<dbReference type="PANTHER" id="PTHR44068">
    <property type="entry name" value="ZGC:194242"/>
    <property type="match status" value="1"/>
</dbReference>
<dbReference type="InterPro" id="IPR013216">
    <property type="entry name" value="Methyltransf_11"/>
</dbReference>
<feature type="domain" description="Methyltransferase type 11" evidence="4">
    <location>
        <begin position="19"/>
        <end position="118"/>
    </location>
</feature>
<evidence type="ECO:0000256" key="1">
    <source>
        <dbReference type="ARBA" id="ARBA00022679"/>
    </source>
</evidence>
<accession>A0A2T7PVX7</accession>
<proteinExistence type="inferred from homology"/>
<name>A0A2T7PVX7_POMCA</name>
<organism evidence="5 6">
    <name type="scientific">Pomacea canaliculata</name>
    <name type="common">Golden apple snail</name>
    <dbReference type="NCBI Taxonomy" id="400727"/>
    <lineage>
        <taxon>Eukaryota</taxon>
        <taxon>Metazoa</taxon>
        <taxon>Spiralia</taxon>
        <taxon>Lophotrochozoa</taxon>
        <taxon>Mollusca</taxon>
        <taxon>Gastropoda</taxon>
        <taxon>Caenogastropoda</taxon>
        <taxon>Architaenioglossa</taxon>
        <taxon>Ampullarioidea</taxon>
        <taxon>Ampullariidae</taxon>
        <taxon>Pomacea</taxon>
    </lineage>
</organism>
<dbReference type="GO" id="GO:0005783">
    <property type="term" value="C:endoplasmic reticulum"/>
    <property type="evidence" value="ECO:0007669"/>
    <property type="project" value="TreeGrafter"/>
</dbReference>
<dbReference type="PANTHER" id="PTHR44068:SF1">
    <property type="entry name" value="HYPOTHETICAL LOC100005854"/>
    <property type="match status" value="1"/>
</dbReference>
<comment type="similarity">
    <text evidence="2">Belongs to the class I-like SAM-binding methyltransferase superfamily. Erg6/SMT family.</text>
</comment>
<reference evidence="5 6" key="1">
    <citation type="submission" date="2018-04" db="EMBL/GenBank/DDBJ databases">
        <title>The genome of golden apple snail Pomacea canaliculata provides insight into stress tolerance and invasive adaptation.</title>
        <authorList>
            <person name="Liu C."/>
            <person name="Liu B."/>
            <person name="Ren Y."/>
            <person name="Zhang Y."/>
            <person name="Wang H."/>
            <person name="Li S."/>
            <person name="Jiang F."/>
            <person name="Yin L."/>
            <person name="Zhang G."/>
            <person name="Qian W."/>
            <person name="Fan W."/>
        </authorList>
    </citation>
    <scope>NUCLEOTIDE SEQUENCE [LARGE SCALE GENOMIC DNA]</scope>
    <source>
        <strain evidence="5">SZHN2017</strain>
        <tissue evidence="5">Muscle</tissue>
    </source>
</reference>
<dbReference type="Gene3D" id="3.40.50.150">
    <property type="entry name" value="Vaccinia Virus protein VP39"/>
    <property type="match status" value="1"/>
</dbReference>
<dbReference type="Pfam" id="PF08241">
    <property type="entry name" value="Methyltransf_11"/>
    <property type="match status" value="1"/>
</dbReference>
<dbReference type="GO" id="GO:0016126">
    <property type="term" value="P:sterol biosynthetic process"/>
    <property type="evidence" value="ECO:0007669"/>
    <property type="project" value="TreeGrafter"/>
</dbReference>
<dbReference type="Proteomes" id="UP000245119">
    <property type="component" value="Linkage Group LG1"/>
</dbReference>
<dbReference type="SUPFAM" id="SSF53335">
    <property type="entry name" value="S-adenosyl-L-methionine-dependent methyltransferases"/>
    <property type="match status" value="1"/>
</dbReference>
<dbReference type="CDD" id="cd02440">
    <property type="entry name" value="AdoMet_MTases"/>
    <property type="match status" value="1"/>
</dbReference>
<dbReference type="AlphaFoldDB" id="A0A2T7PVX7"/>
<keyword evidence="6" id="KW-1185">Reference proteome</keyword>
<dbReference type="EMBL" id="PZQS01000001">
    <property type="protein sequence ID" value="PVD37568.1"/>
    <property type="molecule type" value="Genomic_DNA"/>
</dbReference>
<keyword evidence="1" id="KW-0808">Transferase</keyword>
<feature type="region of interest" description="Disordered" evidence="3">
    <location>
        <begin position="188"/>
        <end position="219"/>
    </location>
</feature>
<dbReference type="GO" id="GO:0003838">
    <property type="term" value="F:sterol 24-C-methyltransferase activity"/>
    <property type="evidence" value="ECO:0007669"/>
    <property type="project" value="TreeGrafter"/>
</dbReference>
<evidence type="ECO:0000256" key="2">
    <source>
        <dbReference type="ARBA" id="ARBA00038188"/>
    </source>
</evidence>
<evidence type="ECO:0000313" key="6">
    <source>
        <dbReference type="Proteomes" id="UP000245119"/>
    </source>
</evidence>
<gene>
    <name evidence="5" type="ORF">C0Q70_00164</name>
</gene>
<protein>
    <recommendedName>
        <fullName evidence="4">Methyltransferase type 11 domain-containing protein</fullName>
    </recommendedName>
</protein>
<dbReference type="OrthoDB" id="10250730at2759"/>
<evidence type="ECO:0000259" key="4">
    <source>
        <dbReference type="Pfam" id="PF08241"/>
    </source>
</evidence>
<sequence length="219" mass="24825">MLNKCGPRLCNIKPDHKVLEIGFGPGLGIEHALEYVKDGPGKIYGVEVSTYMLDAASRRLKNPISNDKVHLSLASVIDLPFDTDTFDRVFHCNSYYFWPSLPQSVSELYRVMKPGACMVAVLSLDNIRLAKSRGFLKHGDPDPLKYMFALEASGFEDVKFEYFMEGNFKYQAIFAHVHEKPAYHFDEELEDSDSELAKDEHSEIQQNIQPSNKKPSSSQ</sequence>
<feature type="compositionally biased region" description="Polar residues" evidence="3">
    <location>
        <begin position="204"/>
        <end position="219"/>
    </location>
</feature>
<evidence type="ECO:0000313" key="5">
    <source>
        <dbReference type="EMBL" id="PVD37568.1"/>
    </source>
</evidence>